<evidence type="ECO:0000313" key="1">
    <source>
        <dbReference type="EMBL" id="GJD41353.1"/>
    </source>
</evidence>
<reference evidence="1" key="1">
    <citation type="journal article" date="2016" name="Front. Microbiol.">
        <title>Genome Sequence of the Piezophilic, Mesophilic Sulfate-Reducing Bacterium Desulfovibrio indicus J2T.</title>
        <authorList>
            <person name="Cao J."/>
            <person name="Maignien L."/>
            <person name="Shao Z."/>
            <person name="Alain K."/>
            <person name="Jebbar M."/>
        </authorList>
    </citation>
    <scope>NUCLEOTIDE SEQUENCE</scope>
    <source>
        <strain evidence="1">DSM 21893</strain>
    </source>
</reference>
<dbReference type="EMBL" id="BPQF01000019">
    <property type="protein sequence ID" value="GJD41353.1"/>
    <property type="molecule type" value="Genomic_DNA"/>
</dbReference>
<sequence>MAKTRFFKTGLCLSINDGGERELSLIVGYDFTPAFKGSYDEPGHGADAEVVSIKLWHGQSELPVPDWLTNFVETDTDLLDSLVADAVEADQADREDAAEYRAELLREEA</sequence>
<comment type="caution">
    <text evidence="1">The sequence shown here is derived from an EMBL/GenBank/DDBJ whole genome shotgun (WGS) entry which is preliminary data.</text>
</comment>
<name>A0AAV4ZCN8_9HYPH</name>
<accession>A0AAV4ZCN8</accession>
<dbReference type="AlphaFoldDB" id="A0AAV4ZCN8"/>
<dbReference type="Proteomes" id="UP001055307">
    <property type="component" value="Unassembled WGS sequence"/>
</dbReference>
<organism evidence="1 2">
    <name type="scientific">Methylobacterium bullatum</name>
    <dbReference type="NCBI Taxonomy" id="570505"/>
    <lineage>
        <taxon>Bacteria</taxon>
        <taxon>Pseudomonadati</taxon>
        <taxon>Pseudomonadota</taxon>
        <taxon>Alphaproteobacteria</taxon>
        <taxon>Hyphomicrobiales</taxon>
        <taxon>Methylobacteriaceae</taxon>
        <taxon>Methylobacterium</taxon>
    </lineage>
</organism>
<proteinExistence type="predicted"/>
<reference evidence="1" key="2">
    <citation type="submission" date="2021-08" db="EMBL/GenBank/DDBJ databases">
        <authorList>
            <person name="Tani A."/>
            <person name="Ola A."/>
            <person name="Ogura Y."/>
            <person name="Katsura K."/>
            <person name="Hayashi T."/>
        </authorList>
    </citation>
    <scope>NUCLEOTIDE SEQUENCE</scope>
    <source>
        <strain evidence="1">DSM 21893</strain>
    </source>
</reference>
<gene>
    <name evidence="1" type="ORF">OICFNHDK_3836</name>
</gene>
<dbReference type="RefSeq" id="WP_192215625.1">
    <property type="nucleotide sequence ID" value="NZ_BPQF01000019.1"/>
</dbReference>
<keyword evidence="2" id="KW-1185">Reference proteome</keyword>
<protein>
    <submittedName>
        <fullName evidence="1">Uncharacterized protein</fullName>
    </submittedName>
</protein>
<evidence type="ECO:0000313" key="2">
    <source>
        <dbReference type="Proteomes" id="UP001055307"/>
    </source>
</evidence>